<reference evidence="2" key="1">
    <citation type="submission" date="2023-04" db="EMBL/GenBank/DDBJ databases">
        <authorList>
            <person name="Vijverberg K."/>
            <person name="Xiong W."/>
            <person name="Schranz E."/>
        </authorList>
    </citation>
    <scope>NUCLEOTIDE SEQUENCE</scope>
</reference>
<feature type="region of interest" description="Disordered" evidence="1">
    <location>
        <begin position="60"/>
        <end position="90"/>
    </location>
</feature>
<evidence type="ECO:0000313" key="2">
    <source>
        <dbReference type="EMBL" id="CAI9302811.1"/>
    </source>
</evidence>
<dbReference type="Proteomes" id="UP001177003">
    <property type="component" value="Chromosome 9"/>
</dbReference>
<dbReference type="AlphaFoldDB" id="A0AA36A1H2"/>
<name>A0AA36A1H2_LACSI</name>
<sequence length="251" mass="27984">MGEGDLNKKAPKCTQGTLVILHIENVTIPLVSLPPYIIPNLCVTSSPTFTQIPNQPFISLFSSQSTDPPQSDKPPTPIEESENKDTRFGGTFKDLEFDEEEDNFPYHMLMSMKQFKILNKNLNSIIKSQEDMGGSSVVSSLEIDGLLKVFEARMQVDIIANVETNFVKLNEAMSPRLSKLSTQESNNLTKITSQLNELKGFLMKSIYSSLITPDFLSQKFTQFEAILHKQLATLSLISSLLPTNAPPKLIE</sequence>
<gene>
    <name evidence="2" type="ORF">LSALG_LOCUS41281</name>
</gene>
<proteinExistence type="predicted"/>
<dbReference type="EMBL" id="OX465085">
    <property type="protein sequence ID" value="CAI9302811.1"/>
    <property type="molecule type" value="Genomic_DNA"/>
</dbReference>
<keyword evidence="3" id="KW-1185">Reference proteome</keyword>
<feature type="compositionally biased region" description="Polar residues" evidence="1">
    <location>
        <begin position="60"/>
        <end position="69"/>
    </location>
</feature>
<organism evidence="2 3">
    <name type="scientific">Lactuca saligna</name>
    <name type="common">Willowleaf lettuce</name>
    <dbReference type="NCBI Taxonomy" id="75948"/>
    <lineage>
        <taxon>Eukaryota</taxon>
        <taxon>Viridiplantae</taxon>
        <taxon>Streptophyta</taxon>
        <taxon>Embryophyta</taxon>
        <taxon>Tracheophyta</taxon>
        <taxon>Spermatophyta</taxon>
        <taxon>Magnoliopsida</taxon>
        <taxon>eudicotyledons</taxon>
        <taxon>Gunneridae</taxon>
        <taxon>Pentapetalae</taxon>
        <taxon>asterids</taxon>
        <taxon>campanulids</taxon>
        <taxon>Asterales</taxon>
        <taxon>Asteraceae</taxon>
        <taxon>Cichorioideae</taxon>
        <taxon>Cichorieae</taxon>
        <taxon>Lactucinae</taxon>
        <taxon>Lactuca</taxon>
    </lineage>
</organism>
<evidence type="ECO:0000313" key="3">
    <source>
        <dbReference type="Proteomes" id="UP001177003"/>
    </source>
</evidence>
<protein>
    <submittedName>
        <fullName evidence="2">Uncharacterized protein</fullName>
    </submittedName>
</protein>
<accession>A0AA36A1H2</accession>
<evidence type="ECO:0000256" key="1">
    <source>
        <dbReference type="SAM" id="MobiDB-lite"/>
    </source>
</evidence>